<comment type="caution">
    <text evidence="2">The sequence shown here is derived from an EMBL/GenBank/DDBJ whole genome shotgun (WGS) entry which is preliminary data.</text>
</comment>
<dbReference type="EMBL" id="JAPMXC010000001">
    <property type="protein sequence ID" value="MCY0387237.1"/>
    <property type="molecule type" value="Genomic_DNA"/>
</dbReference>
<dbReference type="RefSeq" id="WP_267846992.1">
    <property type="nucleotide sequence ID" value="NZ_JAPMXC010000001.1"/>
</dbReference>
<organism evidence="2 3">
    <name type="scientific">Robbsia betulipollinis</name>
    <dbReference type="NCBI Taxonomy" id="2981849"/>
    <lineage>
        <taxon>Bacteria</taxon>
        <taxon>Pseudomonadati</taxon>
        <taxon>Pseudomonadota</taxon>
        <taxon>Betaproteobacteria</taxon>
        <taxon>Burkholderiales</taxon>
        <taxon>Burkholderiaceae</taxon>
        <taxon>Robbsia</taxon>
    </lineage>
</organism>
<accession>A0ABT3ZLA2</accession>
<feature type="compositionally biased region" description="Low complexity" evidence="1">
    <location>
        <begin position="9"/>
        <end position="22"/>
    </location>
</feature>
<evidence type="ECO:0000256" key="1">
    <source>
        <dbReference type="SAM" id="MobiDB-lite"/>
    </source>
</evidence>
<reference evidence="2" key="1">
    <citation type="submission" date="2022-11" db="EMBL/GenBank/DDBJ databases">
        <title>Robbsia betulipollinis sp. nov., isolated from pollen of birch (Betula pendula).</title>
        <authorList>
            <person name="Shi H."/>
            <person name="Ambika Manirajan B."/>
            <person name="Ratering S."/>
            <person name="Geissler-Plaum R."/>
            <person name="Schnell S."/>
        </authorList>
    </citation>
    <scope>NUCLEOTIDE SEQUENCE</scope>
    <source>
        <strain evidence="2">Bb-Pol-6</strain>
    </source>
</reference>
<evidence type="ECO:0000313" key="2">
    <source>
        <dbReference type="EMBL" id="MCY0387237.1"/>
    </source>
</evidence>
<sequence length="1359" mass="150810">MPKLRRFPVPRVPSSDSSDFPFATGDNYTGEPGSVIRAYQPPCSAVQPRSSFMHVTSNEHSLFSPDFGETDTISVETEEKHPLRSASLPDHLVSVSQSSKTNVAGSGEGMPHRTIYRWPRVADLSFFDKGTQSVHDVELQQILTQGGALKSKAEAFSDAMSARNGSLTSLPIRLTGTMGLVLGGVVGFYAARSVWQAWTGRSDEPEVDEKRRIHRDSLPAREDSAMEQSASFAPEHLPMPAALEGSPEKPNERNQGNHIVFINVNNMEYDVLINRLISPKSVFDVMISIPDKKYYDDYIRVIFEEVVHNATKISSNGRIEEGAFINSLKKHFRYILDSLEKMKLTGSPGLCDLKQRCFSIFKILNDPIVDGSLPGQGSVARDLNSEAFDALDVFEAEKLRHELRSALICLMRESCDPAISARAEIIVGHARRVFSEISSLKNSGSLQAIVIKNVARRLNKMDKDFHRGIDAPEFSRKLNYRSICASLKGRDDFSSNKDISYISCLIACGTIIPDLVGLSENGLYNLTDPSVLNDVLLDLKKEKTEAARKFVSTNTLAILPVPEKRSMWQAQVSSSLDTWVDGDSRFVSEKRLGYDDVTNEEFTPKLVVDMVKLTMDRNFYNRYFHIVLRNAISGTEAENSNEKIGVENFISVLKVKVDYILKKLNNKNMLRSPGLCDLQSHCLNVLKFLYPKTSLTPIDTHYHDLNFQPESGTGSLTDMSAAVREILGAGGIERIAEEIRSVLVCLSKKDCKSRLSRETRIILRNAGSIFSESFTLSRSHVLQKLIFENVSINLFNIYSKVSGEIGHSGFLRDLSAFEISGLLASLNEPETDFGKTLISLSMAHALIIPDLIDLCEGIGATRVHPVILKNILKDIAPDNRIFGVEASFNGSFIASCVEDREKTMQPEFSEATLESDPGNMTIPFSSLNRTTTADQDAEAALKDVLGVDDAVDLVDDGIDTDIGAATGIVIGGGVGVGIGAGAAMASGSAGASGTGAAAAANSAGVAGREGVDVRPAIHETSRVAAAESRDPGEFVYPAISHALDRRASSIAKDSEEERKSYVYDEISKVYRATEYIIARGLTVQSDDPANIVESKIMAKSHIEYTRENLSKMRSMFEQIERQSAMGVVFKNHIIEYFSRLFNSMDDSLIYSVLSRLKEVAVRTEKYLEKLTEGNFEDLWFVTSKGDVARQGDGNEFFTLLSADHLNEMPFAATYSSDKSIMVIYAEKSQMTNIEHPVAYRRYQTHHLGETFFHECTHFSSCTQDYMYFTRTSTGRAKSAADMMKEFHANLKAGRIGEDLRHLINNYCRIYGKAVPKDFYSFFESELKLKSYVIMNNAPSYEVFFRDIVELKKFDAIPPR</sequence>
<evidence type="ECO:0000313" key="3">
    <source>
        <dbReference type="Proteomes" id="UP001082899"/>
    </source>
</evidence>
<proteinExistence type="predicted"/>
<feature type="region of interest" description="Disordered" evidence="1">
    <location>
        <begin position="1"/>
        <end position="27"/>
    </location>
</feature>
<keyword evidence="3" id="KW-1185">Reference proteome</keyword>
<feature type="region of interest" description="Disordered" evidence="1">
    <location>
        <begin position="205"/>
        <end position="229"/>
    </location>
</feature>
<gene>
    <name evidence="2" type="ORF">OVY01_08320</name>
</gene>
<dbReference type="Proteomes" id="UP001082899">
    <property type="component" value="Unassembled WGS sequence"/>
</dbReference>
<feature type="compositionally biased region" description="Basic and acidic residues" evidence="1">
    <location>
        <begin position="205"/>
        <end position="224"/>
    </location>
</feature>
<name>A0ABT3ZLA2_9BURK</name>
<protein>
    <submittedName>
        <fullName evidence="2">Uncharacterized protein</fullName>
    </submittedName>
</protein>